<dbReference type="InterPro" id="IPR011992">
    <property type="entry name" value="EF-hand-dom_pair"/>
</dbReference>
<dbReference type="InterPro" id="IPR001300">
    <property type="entry name" value="Peptidase_C2_calpain_cat"/>
</dbReference>
<evidence type="ECO:0000259" key="7">
    <source>
        <dbReference type="PROSITE" id="PS50203"/>
    </source>
</evidence>
<feature type="active site" evidence="6">
    <location>
        <position position="655"/>
    </location>
</feature>
<evidence type="ECO:0000256" key="4">
    <source>
        <dbReference type="ARBA" id="ARBA00022807"/>
    </source>
</evidence>
<evidence type="ECO:0000259" key="8">
    <source>
        <dbReference type="PROSITE" id="PS50222"/>
    </source>
</evidence>
<dbReference type="PROSITE" id="PS50222">
    <property type="entry name" value="EF_HAND_2"/>
    <property type="match status" value="1"/>
</dbReference>
<keyword evidence="2 6" id="KW-0645">Protease</keyword>
<dbReference type="InterPro" id="IPR022684">
    <property type="entry name" value="Calpain_cysteine_protease"/>
</dbReference>
<evidence type="ECO:0000313" key="9">
    <source>
        <dbReference type="EMBL" id="CAK9008843.1"/>
    </source>
</evidence>
<dbReference type="Pfam" id="PF00648">
    <property type="entry name" value="Peptidase_C2"/>
    <property type="match status" value="2"/>
</dbReference>
<dbReference type="PROSITE" id="PS50203">
    <property type="entry name" value="CALPAIN_CAT"/>
    <property type="match status" value="1"/>
</dbReference>
<dbReference type="InterPro" id="IPR038765">
    <property type="entry name" value="Papain-like_cys_pep_sf"/>
</dbReference>
<keyword evidence="4 6" id="KW-0788">Thiol protease</keyword>
<evidence type="ECO:0000256" key="1">
    <source>
        <dbReference type="ARBA" id="ARBA00007623"/>
    </source>
</evidence>
<feature type="domain" description="EF-hand" evidence="8">
    <location>
        <begin position="3"/>
        <end position="38"/>
    </location>
</feature>
<organism evidence="9 10">
    <name type="scientific">Durusdinium trenchii</name>
    <dbReference type="NCBI Taxonomy" id="1381693"/>
    <lineage>
        <taxon>Eukaryota</taxon>
        <taxon>Sar</taxon>
        <taxon>Alveolata</taxon>
        <taxon>Dinophyceae</taxon>
        <taxon>Suessiales</taxon>
        <taxon>Symbiodiniaceae</taxon>
        <taxon>Durusdinium</taxon>
    </lineage>
</organism>
<evidence type="ECO:0000256" key="6">
    <source>
        <dbReference type="PROSITE-ProRule" id="PRU00239"/>
    </source>
</evidence>
<evidence type="ECO:0000256" key="3">
    <source>
        <dbReference type="ARBA" id="ARBA00022801"/>
    </source>
</evidence>
<accession>A0ABP0J3F0</accession>
<dbReference type="SMART" id="SM00230">
    <property type="entry name" value="CysPc"/>
    <property type="match status" value="1"/>
</dbReference>
<proteinExistence type="inferred from homology"/>
<keyword evidence="5" id="KW-0106">Calcium</keyword>
<comment type="caution">
    <text evidence="9">The sequence shown here is derived from an EMBL/GenBank/DDBJ whole genome shotgun (WGS) entry which is preliminary data.</text>
</comment>
<evidence type="ECO:0000313" key="10">
    <source>
        <dbReference type="Proteomes" id="UP001642484"/>
    </source>
</evidence>
<keyword evidence="10" id="KW-1185">Reference proteome</keyword>
<dbReference type="GO" id="GO:0006508">
    <property type="term" value="P:proteolysis"/>
    <property type="evidence" value="ECO:0007669"/>
    <property type="project" value="UniProtKB-KW"/>
</dbReference>
<dbReference type="InterPro" id="IPR002048">
    <property type="entry name" value="EF_hand_dom"/>
</dbReference>
<sequence length="737" mass="84530">MEGVPSDVLENFKRFDTDQSGSISRDELTSVMQALQADWTEESTDELLCRIDVSLDGQLQVEEFLQWVFAINKAEDEGADSLPLPDMQEQTLILAGCSRENFNGEYVKESGTLHNGRPVFYCAKNAKYLFYNSKRQQWQVFHDLGKLTSLCLKTQQGPQTAATWNVWDRKKKAFKPEPDVSCTVKEPPSPEELCASAPPIVHQPMGGQNGYGLGLFRKTDEIFNGRPVYVRTELPSQKKTYLFYQEAQVAYNSEKKAYLPNGDKNKMKRWKKSPALSEQAYCFNLSEKTESYSPHEAKWVSGGKVLKWFTPDPADCPERVWKKASAEDLEPVPEGWKDPDFPHDESSLYNPKKHEWLRAFELSKHQTGTFKPTLFGDEGPEPEDAIQTGLCNCWFMAAISTLADKFPDYLESLFLTKEPSLEGKYQIRLFRFWPSDEPWEDKEWLTVTIDDYLPCKPGRSNQPMMTRELLYGRLNMGKMWVPLLEKAFVKYWHKHSYKSFVGSIPEMAWQALTGQKTGYMIYGAPHKPERPKWQLTEDVEVVKDPEDDFVIGSLKCGATVQEVERCFSYLKFEKIDGDGPDEGWMPYYVKGKKVGQVATPYPWHSYDSNGDGKTERSEDWIWAKLLEVAAGNYLVATDPSTTRSECKSNGLHSSHSYAFLDAKEMDGWRLVCLRNPWGRSEWLGPWSDLGDEWQAHPKVDEACKRLSQDDGLFWMEFGDFKYMFGGLRVTPFTPPEG</sequence>
<gene>
    <name evidence="9" type="ORF">CCMP2556_LOCUS9410</name>
</gene>
<dbReference type="PANTHER" id="PTHR10183:SF379">
    <property type="entry name" value="CALPAIN-5"/>
    <property type="match status" value="1"/>
</dbReference>
<reference evidence="9 10" key="1">
    <citation type="submission" date="2024-02" db="EMBL/GenBank/DDBJ databases">
        <authorList>
            <person name="Chen Y."/>
            <person name="Shah S."/>
            <person name="Dougan E. K."/>
            <person name="Thang M."/>
            <person name="Chan C."/>
        </authorList>
    </citation>
    <scope>NUCLEOTIDE SEQUENCE [LARGE SCALE GENOMIC DNA]</scope>
</reference>
<evidence type="ECO:0000256" key="5">
    <source>
        <dbReference type="ARBA" id="ARBA00022837"/>
    </source>
</evidence>
<evidence type="ECO:0000256" key="2">
    <source>
        <dbReference type="ARBA" id="ARBA00022670"/>
    </source>
</evidence>
<dbReference type="SUPFAM" id="SSF47473">
    <property type="entry name" value="EF-hand"/>
    <property type="match status" value="1"/>
</dbReference>
<dbReference type="Gene3D" id="3.90.70.10">
    <property type="entry name" value="Cysteine proteinases"/>
    <property type="match status" value="1"/>
</dbReference>
<name>A0ABP0J3F0_9DINO</name>
<dbReference type="GO" id="GO:0008233">
    <property type="term" value="F:peptidase activity"/>
    <property type="evidence" value="ECO:0007669"/>
    <property type="project" value="UniProtKB-KW"/>
</dbReference>
<dbReference type="PANTHER" id="PTHR10183">
    <property type="entry name" value="CALPAIN"/>
    <property type="match status" value="1"/>
</dbReference>
<dbReference type="CDD" id="cd00051">
    <property type="entry name" value="EFh"/>
    <property type="match status" value="1"/>
</dbReference>
<comment type="similarity">
    <text evidence="1">Belongs to the peptidase C2 family.</text>
</comment>
<dbReference type="InterPro" id="IPR018247">
    <property type="entry name" value="EF_Hand_1_Ca_BS"/>
</dbReference>
<dbReference type="SMART" id="SM00054">
    <property type="entry name" value="EFh"/>
    <property type="match status" value="2"/>
</dbReference>
<feature type="domain" description="Calpain catalytic" evidence="7">
    <location>
        <begin position="335"/>
        <end position="733"/>
    </location>
</feature>
<feature type="active site" evidence="6">
    <location>
        <position position="393"/>
    </location>
</feature>
<dbReference type="Proteomes" id="UP001642484">
    <property type="component" value="Unassembled WGS sequence"/>
</dbReference>
<dbReference type="Gene3D" id="1.10.238.10">
    <property type="entry name" value="EF-hand"/>
    <property type="match status" value="1"/>
</dbReference>
<dbReference type="PROSITE" id="PS00018">
    <property type="entry name" value="EF_HAND_1"/>
    <property type="match status" value="1"/>
</dbReference>
<dbReference type="EMBL" id="CAXAMN010004369">
    <property type="protein sequence ID" value="CAK9008843.1"/>
    <property type="molecule type" value="Genomic_DNA"/>
</dbReference>
<dbReference type="SUPFAM" id="SSF54001">
    <property type="entry name" value="Cysteine proteinases"/>
    <property type="match status" value="1"/>
</dbReference>
<feature type="active site" evidence="6">
    <location>
        <position position="675"/>
    </location>
</feature>
<keyword evidence="3 6" id="KW-0378">Hydrolase</keyword>
<protein>
    <submittedName>
        <fullName evidence="9">Uncharacterized protein</fullName>
    </submittedName>
</protein>
<dbReference type="Pfam" id="PF13499">
    <property type="entry name" value="EF-hand_7"/>
    <property type="match status" value="1"/>
</dbReference>